<dbReference type="AlphaFoldDB" id="A0A7W6MXK1"/>
<organism evidence="1 2">
    <name type="scientific">Butyricimonas faecihominis</name>
    <dbReference type="NCBI Taxonomy" id="1472416"/>
    <lineage>
        <taxon>Bacteria</taxon>
        <taxon>Pseudomonadati</taxon>
        <taxon>Bacteroidota</taxon>
        <taxon>Bacteroidia</taxon>
        <taxon>Bacteroidales</taxon>
        <taxon>Odoribacteraceae</taxon>
        <taxon>Butyricimonas</taxon>
    </lineage>
</organism>
<dbReference type="OrthoDB" id="9769293at2"/>
<dbReference type="Proteomes" id="UP000546007">
    <property type="component" value="Unassembled WGS sequence"/>
</dbReference>
<dbReference type="RefSeq" id="WP_151412139.1">
    <property type="nucleotide sequence ID" value="NZ_BMOZ01000002.1"/>
</dbReference>
<keyword evidence="2" id="KW-1185">Reference proteome</keyword>
<proteinExistence type="predicted"/>
<evidence type="ECO:0000313" key="1">
    <source>
        <dbReference type="EMBL" id="MBB4025097.1"/>
    </source>
</evidence>
<sequence length="368" mass="42630">METTSDYQTIYYKDLILDPQNPRLPRSKHNLDERGIIDYMLLEAATLELMQAIGENDFFKGEQLLVVHEGNKYKVLEGNRRLTAIKLLNEPELASVKKASVREIYEAAQHRPTHIPCLIFNTEDEIRRYLGYRHITGIKPWGLTEKSRYLYKLYFDEFKGENIDNAVSELAKKIGSRKEYVKRVIIAYEIYRIVEDEGFYKIKDLDDTTFYVGYLVDSLNRSHIAAFLEVDMSSDRPLKSLNKANLKELIFWFFEKNDQNKTRIKGKSSDLNSLNAVLGSPVACSAFREGKDLERAFELTENVESVFFTNIQNSLKSLEQADALVHKITDFYINLESDLVEIRKLTSKIKQTKDELLKKGVFGDGDEF</sequence>
<dbReference type="GeneID" id="93099679"/>
<evidence type="ECO:0008006" key="3">
    <source>
        <dbReference type="Google" id="ProtNLM"/>
    </source>
</evidence>
<reference evidence="1 2" key="1">
    <citation type="submission" date="2020-08" db="EMBL/GenBank/DDBJ databases">
        <title>Genomic Encyclopedia of Type Strains, Phase IV (KMG-IV): sequencing the most valuable type-strain genomes for metagenomic binning, comparative biology and taxonomic classification.</title>
        <authorList>
            <person name="Goeker M."/>
        </authorList>
    </citation>
    <scope>NUCLEOTIDE SEQUENCE [LARGE SCALE GENOMIC DNA]</scope>
    <source>
        <strain evidence="1 2">DSM 105721</strain>
    </source>
</reference>
<gene>
    <name evidence="1" type="ORF">GGR14_000869</name>
</gene>
<protein>
    <recommendedName>
        <fullName evidence="3">ParB/Sulfiredoxin domain-containing protein</fullName>
    </recommendedName>
</protein>
<comment type="caution">
    <text evidence="1">The sequence shown here is derived from an EMBL/GenBank/DDBJ whole genome shotgun (WGS) entry which is preliminary data.</text>
</comment>
<accession>A0A7W6MXK1</accession>
<evidence type="ECO:0000313" key="2">
    <source>
        <dbReference type="Proteomes" id="UP000546007"/>
    </source>
</evidence>
<dbReference type="EMBL" id="JACIES010000002">
    <property type="protein sequence ID" value="MBB4025097.1"/>
    <property type="molecule type" value="Genomic_DNA"/>
</dbReference>
<name>A0A7W6MXK1_9BACT</name>